<gene>
    <name evidence="1" type="ORF">GCM10010124_25870</name>
</gene>
<name>A0A8J3BSD9_9ACTN</name>
<protein>
    <submittedName>
        <fullName evidence="1">Uncharacterized protein</fullName>
    </submittedName>
</protein>
<evidence type="ECO:0000313" key="1">
    <source>
        <dbReference type="EMBL" id="GGK31915.1"/>
    </source>
</evidence>
<comment type="caution">
    <text evidence="1">The sequence shown here is derived from an EMBL/GenBank/DDBJ whole genome shotgun (WGS) entry which is preliminary data.</text>
</comment>
<organism evidence="1 2">
    <name type="scientific">Pilimelia terevasa</name>
    <dbReference type="NCBI Taxonomy" id="53372"/>
    <lineage>
        <taxon>Bacteria</taxon>
        <taxon>Bacillati</taxon>
        <taxon>Actinomycetota</taxon>
        <taxon>Actinomycetes</taxon>
        <taxon>Micromonosporales</taxon>
        <taxon>Micromonosporaceae</taxon>
        <taxon>Pilimelia</taxon>
    </lineage>
</organism>
<sequence length="183" mass="19997">MTAVLKRTQTELLIAVAAGRVYYSLTAPNRSVSYRDDRTLPVDRDLIRSLYLAELIAEGDPCGQRPQVRAARSWTLTPAGQQYVAALADPHAGAGVDRLARIAAQLVARVREDGPAENAIWLEHAVPSAEDRYALLFVLAAAVPTDRPWRELTAWATRDAAALADEVAVERFSPPIGGGRRRE</sequence>
<evidence type="ECO:0000313" key="2">
    <source>
        <dbReference type="Proteomes" id="UP000662200"/>
    </source>
</evidence>
<dbReference type="AlphaFoldDB" id="A0A8J3BSD9"/>
<dbReference type="Proteomes" id="UP000662200">
    <property type="component" value="Unassembled WGS sequence"/>
</dbReference>
<keyword evidence="2" id="KW-1185">Reference proteome</keyword>
<proteinExistence type="predicted"/>
<dbReference type="RefSeq" id="WP_189114539.1">
    <property type="nucleotide sequence ID" value="NZ_BMQC01000008.1"/>
</dbReference>
<dbReference type="EMBL" id="BMQC01000008">
    <property type="protein sequence ID" value="GGK31915.1"/>
    <property type="molecule type" value="Genomic_DNA"/>
</dbReference>
<reference evidence="1" key="1">
    <citation type="journal article" date="2014" name="Int. J. Syst. Evol. Microbiol.">
        <title>Complete genome sequence of Corynebacterium casei LMG S-19264T (=DSM 44701T), isolated from a smear-ripened cheese.</title>
        <authorList>
            <consortium name="US DOE Joint Genome Institute (JGI-PGF)"/>
            <person name="Walter F."/>
            <person name="Albersmeier A."/>
            <person name="Kalinowski J."/>
            <person name="Ruckert C."/>
        </authorList>
    </citation>
    <scope>NUCLEOTIDE SEQUENCE</scope>
    <source>
        <strain evidence="1">JCM 3091</strain>
    </source>
</reference>
<accession>A0A8J3BSD9</accession>
<reference evidence="1" key="2">
    <citation type="submission" date="2020-09" db="EMBL/GenBank/DDBJ databases">
        <authorList>
            <person name="Sun Q."/>
            <person name="Ohkuma M."/>
        </authorList>
    </citation>
    <scope>NUCLEOTIDE SEQUENCE</scope>
    <source>
        <strain evidence="1">JCM 3091</strain>
    </source>
</reference>